<dbReference type="Gene3D" id="3.40.50.150">
    <property type="entry name" value="Vaccinia Virus protein VP39"/>
    <property type="match status" value="1"/>
</dbReference>
<accession>A0ABW0LV09</accession>
<dbReference type="GO" id="GO:0032259">
    <property type="term" value="P:methylation"/>
    <property type="evidence" value="ECO:0007669"/>
    <property type="project" value="UniProtKB-KW"/>
</dbReference>
<reference evidence="2" key="1">
    <citation type="journal article" date="2019" name="Int. J. Syst. Evol. Microbiol.">
        <title>The Global Catalogue of Microorganisms (GCM) 10K type strain sequencing project: providing services to taxonomists for standard genome sequencing and annotation.</title>
        <authorList>
            <consortium name="The Broad Institute Genomics Platform"/>
            <consortium name="The Broad Institute Genome Sequencing Center for Infectious Disease"/>
            <person name="Wu L."/>
            <person name="Ma J."/>
        </authorList>
    </citation>
    <scope>NUCLEOTIDE SEQUENCE [LARGE SCALE GENOMIC DNA]</scope>
    <source>
        <strain evidence="2">CCUG 57113</strain>
    </source>
</reference>
<dbReference type="PANTHER" id="PTHR43861">
    <property type="entry name" value="TRANS-ACONITATE 2-METHYLTRANSFERASE-RELATED"/>
    <property type="match status" value="1"/>
</dbReference>
<keyword evidence="1" id="KW-0489">Methyltransferase</keyword>
<name>A0ABW0LV09_9BACL</name>
<dbReference type="Proteomes" id="UP001596105">
    <property type="component" value="Unassembled WGS sequence"/>
</dbReference>
<dbReference type="PANTHER" id="PTHR43861:SF6">
    <property type="entry name" value="METHYLTRANSFERASE TYPE 11"/>
    <property type="match status" value="1"/>
</dbReference>
<organism evidence="1 2">
    <name type="scientific">Cohnella suwonensis</name>
    <dbReference type="NCBI Taxonomy" id="696072"/>
    <lineage>
        <taxon>Bacteria</taxon>
        <taxon>Bacillati</taxon>
        <taxon>Bacillota</taxon>
        <taxon>Bacilli</taxon>
        <taxon>Bacillales</taxon>
        <taxon>Paenibacillaceae</taxon>
        <taxon>Cohnella</taxon>
    </lineage>
</organism>
<evidence type="ECO:0000313" key="2">
    <source>
        <dbReference type="Proteomes" id="UP001596105"/>
    </source>
</evidence>
<dbReference type="Pfam" id="PF13489">
    <property type="entry name" value="Methyltransf_23"/>
    <property type="match status" value="1"/>
</dbReference>
<dbReference type="GO" id="GO:0008168">
    <property type="term" value="F:methyltransferase activity"/>
    <property type="evidence" value="ECO:0007669"/>
    <property type="project" value="UniProtKB-KW"/>
</dbReference>
<comment type="caution">
    <text evidence="1">The sequence shown here is derived from an EMBL/GenBank/DDBJ whole genome shotgun (WGS) entry which is preliminary data.</text>
</comment>
<dbReference type="EMBL" id="JBHSMH010000041">
    <property type="protein sequence ID" value="MFC5469724.1"/>
    <property type="molecule type" value="Genomic_DNA"/>
</dbReference>
<keyword evidence="1" id="KW-0808">Transferase</keyword>
<gene>
    <name evidence="1" type="ORF">ACFPPD_13405</name>
</gene>
<dbReference type="RefSeq" id="WP_209745399.1">
    <property type="nucleotide sequence ID" value="NZ_JBHSMH010000041.1"/>
</dbReference>
<keyword evidence="2" id="KW-1185">Reference proteome</keyword>
<evidence type="ECO:0000313" key="1">
    <source>
        <dbReference type="EMBL" id="MFC5469724.1"/>
    </source>
</evidence>
<dbReference type="Gene3D" id="3.40.50.720">
    <property type="entry name" value="NAD(P)-binding Rossmann-like Domain"/>
    <property type="match status" value="1"/>
</dbReference>
<sequence>MDCCVCESEIQSPVYRSGQNTSITSLCQVLNITTTVYYCDRCGHIQTKGIENVDVYYDENYKLSNDSVEEDQLYAVVDGQKIYRTEHQINTLMNKVGIHQKARVLDYGSAKGALLKGLRHKLPDIQIHLFDVTEEYLLFWEKLVSPEQWSTYKPKESWQGSFDLVTSFFVMEHIEDPKIFLRNIRNLLCDAGIFYCVVPNVYRNIADFVVVDHVNHFSESSLNYLFESCGFQIVEIDVRSHNNAIIIISKKSDKEWGFIPSPTMNNYASVVSLSKYWNDFSSKIMEFENRYSEHKVAIYGAGFYGTFIYSCLKFPERITCFVDQNPFLQGKELFGIAIVPPDRLPDSVDTVYVGLNPLAAESIIKNIEAWSSREIHFFIEKTGVPML</sequence>
<dbReference type="InterPro" id="IPR029063">
    <property type="entry name" value="SAM-dependent_MTases_sf"/>
</dbReference>
<dbReference type="CDD" id="cd02440">
    <property type="entry name" value="AdoMet_MTases"/>
    <property type="match status" value="1"/>
</dbReference>
<dbReference type="SUPFAM" id="SSF53335">
    <property type="entry name" value="S-adenosyl-L-methionine-dependent methyltransferases"/>
    <property type="match status" value="2"/>
</dbReference>
<protein>
    <submittedName>
        <fullName evidence="1">Class I SAM-dependent methyltransferase</fullName>
    </submittedName>
</protein>
<proteinExistence type="predicted"/>